<dbReference type="Pfam" id="PF00224">
    <property type="entry name" value="PK"/>
    <property type="match status" value="1"/>
</dbReference>
<dbReference type="PROSITE" id="PS00110">
    <property type="entry name" value="PYRUVATE_KINASE"/>
    <property type="match status" value="1"/>
</dbReference>
<evidence type="ECO:0000259" key="20">
    <source>
        <dbReference type="Pfam" id="PF02887"/>
    </source>
</evidence>
<dbReference type="EMBL" id="JADGJW010000057">
    <property type="protein sequence ID" value="KAJ3225583.1"/>
    <property type="molecule type" value="Genomic_DNA"/>
</dbReference>
<dbReference type="SUPFAM" id="SSF51621">
    <property type="entry name" value="Phosphoenolpyruvate/pyruvate domain"/>
    <property type="match status" value="1"/>
</dbReference>
<evidence type="ECO:0000256" key="13">
    <source>
        <dbReference type="ARBA" id="ARBA00022842"/>
    </source>
</evidence>
<sequence length="947" mass="105886">MHLIALGHKVILITHQYGNRQGVRYLTSGLKVYYLPHFLVWDQVSFPTVRETVAFSSMCHEAILHARTLGLKAIFTDHSLFGFEDLSSILTNKLLKFTLSDINHVICVSHTSRENTVLRASLNPYHVSVIPNSIVSADFQPDTNKRNKNFITIVVTSRLVYRKGIDLLIDVIPRVCKNFDNVRFFIVGDGPKMVDLQQMREYYVLQDKVKLFGSVQNNKIRDILVEGDIFLNTSLTEAFCIAIIEAASCGLLVVSTKVGGIPEVLPSDMIIFSDPDGISILEALKNAIQILNCGDIDSEHNHTRVKLMYSWDNVALRTAQVYKNVIDMPDISIADRFFLFYTTGSWAGKLSVLIVAFNYIILKLLEIFFPVDEIELSLDFKIDQVKKIFRLNMSNNPNLGNLMSSKNFSSYDKLCASYAQNSDIPLLQRAYLDWKTEVIIKEEDLFVSRVYKSYVRLNFSHGTHEYHGSVIKNVRESFLHQKGRPVAIALDTKGPEIRTGMMLNDGFAFKTGHKLIFTTEEKYKDNGNPEKVYIDYKNLTKVMSPGKFIYVDDGTLTFKVVKVNEDNVEVESMNSGTFLSKKGVNLPGTNVDLPAVSEKDKLDLKFAVEHGVDMIFASFIRQAEDIHTIRLLLGEAGRNGSIKIISKIENHQGLDNFDEILKASDGIMVARGDLGTEIPSWKVFIAQKSMIAKCNIAGKPVICATQMQSMTSCPKPTRAEASDVANAVLDGADCVMLSYFQSKIIIKITNLKFFTVRAETASGQYPLESVSTMARICLEAEAVNTYYPHFNEIRSLTPKPLFTSETIAVATVNASLEEEAKVIVVLSQSGTTARLIAKYRPKAAIVVVTRDATVARQSHLFRGTYPMVYKEKQNIDTDELPPSPVIGAMHWKAAADWQIDVDARIDFGITEAKKLGVICGGETFIAVQGWKPGSGQTNCLRILMTPN</sequence>
<evidence type="ECO:0000259" key="19">
    <source>
        <dbReference type="Pfam" id="PF00534"/>
    </source>
</evidence>
<comment type="cofactor">
    <cofactor evidence="2">
        <name>K(+)</name>
        <dbReference type="ChEBI" id="CHEBI:29103"/>
    </cofactor>
</comment>
<proteinExistence type="inferred from homology"/>
<dbReference type="Gene3D" id="3.20.20.60">
    <property type="entry name" value="Phosphoenolpyruvate-binding domains"/>
    <property type="match status" value="1"/>
</dbReference>
<evidence type="ECO:0000256" key="4">
    <source>
        <dbReference type="ARBA" id="ARBA00004997"/>
    </source>
</evidence>
<comment type="pathway">
    <text evidence="4 17">Carbohydrate degradation; glycolysis; pyruvate from D-glyceraldehyde 3-phosphate: step 5/5.</text>
</comment>
<dbReference type="GO" id="GO:0000287">
    <property type="term" value="F:magnesium ion binding"/>
    <property type="evidence" value="ECO:0007669"/>
    <property type="project" value="InterPro"/>
</dbReference>
<comment type="catalytic activity">
    <reaction evidence="16 17">
        <text>pyruvate + ATP = phosphoenolpyruvate + ADP + H(+)</text>
        <dbReference type="Rhea" id="RHEA:18157"/>
        <dbReference type="ChEBI" id="CHEBI:15361"/>
        <dbReference type="ChEBI" id="CHEBI:15378"/>
        <dbReference type="ChEBI" id="CHEBI:30616"/>
        <dbReference type="ChEBI" id="CHEBI:58702"/>
        <dbReference type="ChEBI" id="CHEBI:456216"/>
        <dbReference type="EC" id="2.7.1.40"/>
    </reaction>
</comment>
<evidence type="ECO:0000256" key="12">
    <source>
        <dbReference type="ARBA" id="ARBA00022840"/>
    </source>
</evidence>
<dbReference type="InterPro" id="IPR013234">
    <property type="entry name" value="PIGA_GPI_anchor_biosynthesis"/>
</dbReference>
<dbReference type="SUPFAM" id="SSF53756">
    <property type="entry name" value="UDP-Glycosyltransferase/glycogen phosphorylase"/>
    <property type="match status" value="1"/>
</dbReference>
<dbReference type="PRINTS" id="PR01050">
    <property type="entry name" value="PYRUVTKNASE"/>
</dbReference>
<dbReference type="InterPro" id="IPR015806">
    <property type="entry name" value="Pyrv_Knase_insert_dom_sf"/>
</dbReference>
<reference evidence="22" key="1">
    <citation type="submission" date="2020-05" db="EMBL/GenBank/DDBJ databases">
        <title>Phylogenomic resolution of chytrid fungi.</title>
        <authorList>
            <person name="Stajich J.E."/>
            <person name="Amses K."/>
            <person name="Simmons R."/>
            <person name="Seto K."/>
            <person name="Myers J."/>
            <person name="Bonds A."/>
            <person name="Quandt C.A."/>
            <person name="Barry K."/>
            <person name="Liu P."/>
            <person name="Grigoriev I."/>
            <person name="Longcore J.E."/>
            <person name="James T.Y."/>
        </authorList>
    </citation>
    <scope>NUCLEOTIDE SEQUENCE</scope>
    <source>
        <strain evidence="22">JEL0476</strain>
    </source>
</reference>
<dbReference type="EC" id="2.7.1.40" evidence="6 17"/>
<dbReference type="FunFam" id="3.20.20.60:FF:000025">
    <property type="entry name" value="Pyruvate kinase"/>
    <property type="match status" value="1"/>
</dbReference>
<protein>
    <recommendedName>
        <fullName evidence="6 17">Pyruvate kinase</fullName>
        <ecNumber evidence="6 17">2.7.1.40</ecNumber>
    </recommendedName>
</protein>
<keyword evidence="9" id="KW-0479">Metal-binding</keyword>
<keyword evidence="11 17" id="KW-0418">Kinase</keyword>
<dbReference type="InterPro" id="IPR015813">
    <property type="entry name" value="Pyrv/PenolPyrv_kinase-like_dom"/>
</dbReference>
<evidence type="ECO:0000256" key="15">
    <source>
        <dbReference type="ARBA" id="ARBA00023317"/>
    </source>
</evidence>
<dbReference type="GO" id="GO:0004743">
    <property type="term" value="F:pyruvate kinase activity"/>
    <property type="evidence" value="ECO:0007669"/>
    <property type="project" value="UniProtKB-EC"/>
</dbReference>
<comment type="similarity">
    <text evidence="5 17">Belongs to the pyruvate kinase family.</text>
</comment>
<dbReference type="Gene3D" id="3.40.50.2000">
    <property type="entry name" value="Glycogen Phosphorylase B"/>
    <property type="match status" value="2"/>
</dbReference>
<keyword evidence="10" id="KW-0547">Nucleotide-binding</keyword>
<evidence type="ECO:0000313" key="22">
    <source>
        <dbReference type="EMBL" id="KAJ3225583.1"/>
    </source>
</evidence>
<feature type="domain" description="Pyruvate kinase barrel" evidence="18">
    <location>
        <begin position="455"/>
        <end position="738"/>
    </location>
</feature>
<dbReference type="Gene3D" id="2.40.33.10">
    <property type="entry name" value="PK beta-barrel domain-like"/>
    <property type="match status" value="1"/>
</dbReference>
<dbReference type="GO" id="GO:0000506">
    <property type="term" value="C:glycosylphosphatidylinositol-N-acetylglucosaminyltransferase (GPI-GnT) complex"/>
    <property type="evidence" value="ECO:0007669"/>
    <property type="project" value="TreeGrafter"/>
</dbReference>
<evidence type="ECO:0000256" key="14">
    <source>
        <dbReference type="ARBA" id="ARBA00023152"/>
    </source>
</evidence>
<dbReference type="FunFam" id="2.40.33.10:FF:000001">
    <property type="entry name" value="Pyruvate kinase"/>
    <property type="match status" value="1"/>
</dbReference>
<dbReference type="Proteomes" id="UP001211065">
    <property type="component" value="Unassembled WGS sequence"/>
</dbReference>
<keyword evidence="15 22" id="KW-0670">Pyruvate</keyword>
<gene>
    <name evidence="22" type="primary">PYK1</name>
    <name evidence="22" type="ORF">HK099_006523</name>
</gene>
<feature type="domain" description="Pyruvate kinase C-terminal" evidence="20">
    <location>
        <begin position="805"/>
        <end position="943"/>
    </location>
</feature>
<comment type="caution">
    <text evidence="22">The sequence shown here is derived from an EMBL/GenBank/DDBJ whole genome shotgun (WGS) entry which is preliminary data.</text>
</comment>
<evidence type="ECO:0000259" key="18">
    <source>
        <dbReference type="Pfam" id="PF00224"/>
    </source>
</evidence>
<dbReference type="AlphaFoldDB" id="A0AAD5U5X4"/>
<dbReference type="InterPro" id="IPR001697">
    <property type="entry name" value="Pyr_Knase"/>
</dbReference>
<dbReference type="InterPro" id="IPR015793">
    <property type="entry name" value="Pyrv_Knase_brl"/>
</dbReference>
<dbReference type="InterPro" id="IPR001296">
    <property type="entry name" value="Glyco_trans_1"/>
</dbReference>
<dbReference type="GO" id="GO:0005524">
    <property type="term" value="F:ATP binding"/>
    <property type="evidence" value="ECO:0007669"/>
    <property type="project" value="UniProtKB-KW"/>
</dbReference>
<dbReference type="SUPFAM" id="SSF50800">
    <property type="entry name" value="PK beta-barrel domain-like"/>
    <property type="match status" value="1"/>
</dbReference>
<comment type="cofactor">
    <cofactor evidence="1">
        <name>Mg(2+)</name>
        <dbReference type="ChEBI" id="CHEBI:18420"/>
    </cofactor>
</comment>
<dbReference type="GO" id="GO:0006506">
    <property type="term" value="P:GPI anchor biosynthetic process"/>
    <property type="evidence" value="ECO:0007669"/>
    <property type="project" value="InterPro"/>
</dbReference>
<dbReference type="GO" id="GO:0030955">
    <property type="term" value="F:potassium ion binding"/>
    <property type="evidence" value="ECO:0007669"/>
    <property type="project" value="InterPro"/>
</dbReference>
<evidence type="ECO:0000256" key="6">
    <source>
        <dbReference type="ARBA" id="ARBA00012142"/>
    </source>
</evidence>
<dbReference type="GO" id="GO:0017176">
    <property type="term" value="F:phosphatidylinositol N-acetylglucosaminyltransferase activity"/>
    <property type="evidence" value="ECO:0007669"/>
    <property type="project" value="TreeGrafter"/>
</dbReference>
<name>A0AAD5U5X4_9FUNG</name>
<keyword evidence="12" id="KW-0067">ATP-binding</keyword>
<evidence type="ECO:0000256" key="9">
    <source>
        <dbReference type="ARBA" id="ARBA00022723"/>
    </source>
</evidence>
<evidence type="ECO:0000256" key="16">
    <source>
        <dbReference type="ARBA" id="ARBA00048152"/>
    </source>
</evidence>
<feature type="domain" description="PIGA GPI anchor biosynthesis" evidence="21">
    <location>
        <begin position="53"/>
        <end position="85"/>
    </location>
</feature>
<keyword evidence="13 17" id="KW-0460">Magnesium</keyword>
<feature type="domain" description="PIGA GPI anchor biosynthesis" evidence="21">
    <location>
        <begin position="15"/>
        <end position="52"/>
    </location>
</feature>
<keyword evidence="7" id="KW-0328">Glycosyltransferase</keyword>
<evidence type="ECO:0000259" key="21">
    <source>
        <dbReference type="Pfam" id="PF08288"/>
    </source>
</evidence>
<dbReference type="Gene3D" id="3.40.1380.20">
    <property type="entry name" value="Pyruvate kinase, C-terminal domain"/>
    <property type="match status" value="1"/>
</dbReference>
<dbReference type="GO" id="GO:0016301">
    <property type="term" value="F:kinase activity"/>
    <property type="evidence" value="ECO:0007669"/>
    <property type="project" value="UniProtKB-KW"/>
</dbReference>
<keyword evidence="14 17" id="KW-0324">Glycolysis</keyword>
<keyword evidence="23" id="KW-1185">Reference proteome</keyword>
<dbReference type="InterPro" id="IPR015795">
    <property type="entry name" value="Pyrv_Knase_C"/>
</dbReference>
<evidence type="ECO:0000256" key="10">
    <source>
        <dbReference type="ARBA" id="ARBA00022741"/>
    </source>
</evidence>
<accession>A0AAD5U5X4</accession>
<dbReference type="SUPFAM" id="SSF52935">
    <property type="entry name" value="PK C-terminal domain-like"/>
    <property type="match status" value="1"/>
</dbReference>
<dbReference type="Pfam" id="PF08288">
    <property type="entry name" value="PIGA"/>
    <property type="match status" value="2"/>
</dbReference>
<dbReference type="PANTHER" id="PTHR45871">
    <property type="entry name" value="N-ACETYLGLUCOSAMINYL-PHOSPHATIDYLINOSITOL BIOSYNTHETIC PROTEIN"/>
    <property type="match status" value="1"/>
</dbReference>
<evidence type="ECO:0000256" key="7">
    <source>
        <dbReference type="ARBA" id="ARBA00022676"/>
    </source>
</evidence>
<evidence type="ECO:0000256" key="1">
    <source>
        <dbReference type="ARBA" id="ARBA00001946"/>
    </source>
</evidence>
<dbReference type="InterPro" id="IPR011037">
    <property type="entry name" value="Pyrv_Knase-like_insert_dom_sf"/>
</dbReference>
<evidence type="ECO:0000256" key="8">
    <source>
        <dbReference type="ARBA" id="ARBA00022679"/>
    </source>
</evidence>
<dbReference type="InterPro" id="IPR036918">
    <property type="entry name" value="Pyrv_Knase_C_sf"/>
</dbReference>
<dbReference type="PANTHER" id="PTHR45871:SF1">
    <property type="entry name" value="PHOSPHATIDYLINOSITOL N-ACETYLGLUCOSAMINYLTRANSFERASE SUBUNIT A"/>
    <property type="match status" value="1"/>
</dbReference>
<comment type="function">
    <text evidence="3">Catalytic subunit in the complex catalyzing the transfer of N-acetylglucosamine from UDP-N-acetylglucosamine to phosphatidylinositol, the first step of GPI biosynthesis.</text>
</comment>
<dbReference type="InterPro" id="IPR040442">
    <property type="entry name" value="Pyrv_kinase-like_dom_sf"/>
</dbReference>
<dbReference type="NCBIfam" id="TIGR01064">
    <property type="entry name" value="pyruv_kin"/>
    <property type="match status" value="1"/>
</dbReference>
<dbReference type="Pfam" id="PF02887">
    <property type="entry name" value="PK_C"/>
    <property type="match status" value="1"/>
</dbReference>
<dbReference type="Pfam" id="PF00534">
    <property type="entry name" value="Glycos_transf_1"/>
    <property type="match status" value="1"/>
</dbReference>
<evidence type="ECO:0000256" key="5">
    <source>
        <dbReference type="ARBA" id="ARBA00008663"/>
    </source>
</evidence>
<feature type="domain" description="Glycosyl transferase family 1" evidence="19">
    <location>
        <begin position="140"/>
        <end position="268"/>
    </location>
</feature>
<evidence type="ECO:0000313" key="23">
    <source>
        <dbReference type="Proteomes" id="UP001211065"/>
    </source>
</evidence>
<keyword evidence="8 17" id="KW-0808">Transferase</keyword>
<evidence type="ECO:0000256" key="2">
    <source>
        <dbReference type="ARBA" id="ARBA00001958"/>
    </source>
</evidence>
<dbReference type="InterPro" id="IPR018209">
    <property type="entry name" value="Pyrv_Knase_AS"/>
</dbReference>
<evidence type="ECO:0000256" key="3">
    <source>
        <dbReference type="ARBA" id="ARBA00003265"/>
    </source>
</evidence>
<evidence type="ECO:0000256" key="17">
    <source>
        <dbReference type="RuleBase" id="RU000504"/>
    </source>
</evidence>
<organism evidence="22 23">
    <name type="scientific">Clydaea vesicula</name>
    <dbReference type="NCBI Taxonomy" id="447962"/>
    <lineage>
        <taxon>Eukaryota</taxon>
        <taxon>Fungi</taxon>
        <taxon>Fungi incertae sedis</taxon>
        <taxon>Chytridiomycota</taxon>
        <taxon>Chytridiomycota incertae sedis</taxon>
        <taxon>Chytridiomycetes</taxon>
        <taxon>Lobulomycetales</taxon>
        <taxon>Lobulomycetaceae</taxon>
        <taxon>Clydaea</taxon>
    </lineage>
</organism>
<evidence type="ECO:0000256" key="11">
    <source>
        <dbReference type="ARBA" id="ARBA00022777"/>
    </source>
</evidence>